<dbReference type="PROSITE" id="PS00571">
    <property type="entry name" value="AMIDASES"/>
    <property type="match status" value="1"/>
</dbReference>
<proteinExistence type="predicted"/>
<name>A0A0P1FB57_THAGE</name>
<keyword evidence="3" id="KW-1185">Reference proteome</keyword>
<dbReference type="InterPro" id="IPR036928">
    <property type="entry name" value="AS_sf"/>
</dbReference>
<dbReference type="GO" id="GO:0016740">
    <property type="term" value="F:transferase activity"/>
    <property type="evidence" value="ECO:0007669"/>
    <property type="project" value="UniProtKB-KW"/>
</dbReference>
<dbReference type="Pfam" id="PF01425">
    <property type="entry name" value="Amidase"/>
    <property type="match status" value="2"/>
</dbReference>
<dbReference type="Proteomes" id="UP000051587">
    <property type="component" value="Unassembled WGS sequence"/>
</dbReference>
<evidence type="ECO:0000313" key="2">
    <source>
        <dbReference type="EMBL" id="CUH65311.1"/>
    </source>
</evidence>
<feature type="domain" description="Amidase" evidence="1">
    <location>
        <begin position="267"/>
        <end position="366"/>
    </location>
</feature>
<keyword evidence="2" id="KW-0436">Ligase</keyword>
<dbReference type="Gene3D" id="3.90.1300.10">
    <property type="entry name" value="Amidase signature (AS) domain"/>
    <property type="match status" value="1"/>
</dbReference>
<organism evidence="2 3">
    <name type="scientific">Thalassovita gelatinovora</name>
    <name type="common">Thalassobius gelatinovorus</name>
    <dbReference type="NCBI Taxonomy" id="53501"/>
    <lineage>
        <taxon>Bacteria</taxon>
        <taxon>Pseudomonadati</taxon>
        <taxon>Pseudomonadota</taxon>
        <taxon>Alphaproteobacteria</taxon>
        <taxon>Rhodobacterales</taxon>
        <taxon>Roseobacteraceae</taxon>
        <taxon>Thalassovita</taxon>
    </lineage>
</organism>
<reference evidence="2 3" key="1">
    <citation type="submission" date="2015-09" db="EMBL/GenBank/DDBJ databases">
        <authorList>
            <consortium name="Swine Surveillance"/>
        </authorList>
    </citation>
    <scope>NUCLEOTIDE SEQUENCE [LARGE SCALE GENOMIC DNA]</scope>
    <source>
        <strain evidence="2 3">CECT 4357</strain>
    </source>
</reference>
<dbReference type="PANTHER" id="PTHR11895:SF67">
    <property type="entry name" value="AMIDASE DOMAIN-CONTAINING PROTEIN"/>
    <property type="match status" value="1"/>
</dbReference>
<accession>A0A0P1FB57</accession>
<dbReference type="InterPro" id="IPR020556">
    <property type="entry name" value="Amidase_CS"/>
</dbReference>
<sequence length="386" mass="40411">MTVAEQNNCALAHTLDMGGDGLRVAIKDCIDIKDMVSACGSAALIDSAPATENAVVVDSVLSNGCKIIGKANMHELAYGMTGVNTTFGTPVNPHWPDRIPGGSSSGSAVAVAAGLCDFAIGTDTGGSVRQPAICCGVYGIKPTFGRVSRDGCHPKDSSLDCVGVLARTAEMLVKGMEAIDPTFERQTLTKAPRLARVKSNVEKKLGDALVYALMEGLPDAAYVKLPHMEAAFEAGMTVIGVEAAVAYGPLVDAGKPLGADIRTRLINARKITDESLGAAEDIRTTFTNEVDAIFEDYDVLVTPALPIIPPTLAEAKDPATVLPLTKLLRPFNLSGHPAIVLPIPVGPDHLPAGIQIIGRKGEDAFLCAIAVWLTKTLTAFQPEDKS</sequence>
<dbReference type="GO" id="GO:0016874">
    <property type="term" value="F:ligase activity"/>
    <property type="evidence" value="ECO:0007669"/>
    <property type="project" value="UniProtKB-KW"/>
</dbReference>
<feature type="domain" description="Amidase" evidence="1">
    <location>
        <begin position="21"/>
        <end position="204"/>
    </location>
</feature>
<dbReference type="RefSeq" id="WP_058262532.1">
    <property type="nucleotide sequence ID" value="NZ_CP051181.1"/>
</dbReference>
<keyword evidence="2" id="KW-0808">Transferase</keyword>
<dbReference type="AlphaFoldDB" id="A0A0P1FB57"/>
<evidence type="ECO:0000259" key="1">
    <source>
        <dbReference type="Pfam" id="PF01425"/>
    </source>
</evidence>
<dbReference type="OrthoDB" id="9777859at2"/>
<dbReference type="STRING" id="53501.SAMN04488043_11081"/>
<protein>
    <submittedName>
        <fullName evidence="2">Glutamyl-tRNA(Gln) amidotransferase subunit A</fullName>
        <ecNumber evidence="2">6.3.5.-</ecNumber>
    </submittedName>
</protein>
<dbReference type="InterPro" id="IPR000120">
    <property type="entry name" value="Amidase"/>
</dbReference>
<evidence type="ECO:0000313" key="3">
    <source>
        <dbReference type="Proteomes" id="UP000051587"/>
    </source>
</evidence>
<gene>
    <name evidence="2" type="primary">gatA_2</name>
    <name evidence="2" type="ORF">TG4357_01793</name>
</gene>
<dbReference type="EC" id="6.3.5.-" evidence="2"/>
<dbReference type="EMBL" id="CYSA01000016">
    <property type="protein sequence ID" value="CUH65311.1"/>
    <property type="molecule type" value="Genomic_DNA"/>
</dbReference>
<dbReference type="SUPFAM" id="SSF75304">
    <property type="entry name" value="Amidase signature (AS) enzymes"/>
    <property type="match status" value="1"/>
</dbReference>
<dbReference type="InterPro" id="IPR023631">
    <property type="entry name" value="Amidase_dom"/>
</dbReference>
<dbReference type="PANTHER" id="PTHR11895">
    <property type="entry name" value="TRANSAMIDASE"/>
    <property type="match status" value="1"/>
</dbReference>